<proteinExistence type="predicted"/>
<dbReference type="NCBIfam" id="NF009566">
    <property type="entry name" value="PRK13020.1"/>
    <property type="match status" value="1"/>
</dbReference>
<evidence type="ECO:0000313" key="12">
    <source>
        <dbReference type="Proteomes" id="UP000031623"/>
    </source>
</evidence>
<dbReference type="InterPro" id="IPR023366">
    <property type="entry name" value="ATP_synth_asu-like_sf"/>
</dbReference>
<dbReference type="FunFam" id="2.40.30.20:FF:000003">
    <property type="entry name" value="Riboflavin synthase, alpha subunit"/>
    <property type="match status" value="1"/>
</dbReference>
<dbReference type="Pfam" id="PF00677">
    <property type="entry name" value="Lum_binding"/>
    <property type="match status" value="2"/>
</dbReference>
<feature type="domain" description="Lumazine-binding" evidence="10">
    <location>
        <begin position="100"/>
        <end position="187"/>
    </location>
</feature>
<dbReference type="NCBIfam" id="NF006767">
    <property type="entry name" value="PRK09289.1"/>
    <property type="match status" value="1"/>
</dbReference>
<keyword evidence="7" id="KW-0808">Transferase</keyword>
<name>A0A090AMK4_9GAMM</name>
<keyword evidence="6" id="KW-0686">Riboflavin biosynthesis</keyword>
<dbReference type="SUPFAM" id="SSF63380">
    <property type="entry name" value="Riboflavin synthase domain-like"/>
    <property type="match status" value="2"/>
</dbReference>
<evidence type="ECO:0000256" key="8">
    <source>
        <dbReference type="ARBA" id="ARBA00022737"/>
    </source>
</evidence>
<protein>
    <recommendedName>
        <fullName evidence="5 9">Riboflavin synthase</fullName>
        <ecNumber evidence="4 9">2.5.1.9</ecNumber>
    </recommendedName>
</protein>
<dbReference type="PIRSF" id="PIRSF000498">
    <property type="entry name" value="Riboflavin_syn_A"/>
    <property type="match status" value="1"/>
</dbReference>
<dbReference type="EMBL" id="AP014633">
    <property type="protein sequence ID" value="BAP57232.1"/>
    <property type="molecule type" value="Genomic_DNA"/>
</dbReference>
<evidence type="ECO:0000256" key="3">
    <source>
        <dbReference type="ARBA" id="ARBA00004887"/>
    </source>
</evidence>
<dbReference type="HOGENOM" id="CLU_034388_0_1_6"/>
<dbReference type="NCBIfam" id="TIGR00187">
    <property type="entry name" value="ribE"/>
    <property type="match status" value="1"/>
</dbReference>
<feature type="domain" description="Lumazine-binding" evidence="10">
    <location>
        <begin position="3"/>
        <end position="86"/>
    </location>
</feature>
<dbReference type="Proteomes" id="UP000031623">
    <property type="component" value="Chromosome"/>
</dbReference>
<evidence type="ECO:0000259" key="10">
    <source>
        <dbReference type="Pfam" id="PF00677"/>
    </source>
</evidence>
<evidence type="ECO:0000256" key="1">
    <source>
        <dbReference type="ARBA" id="ARBA00000968"/>
    </source>
</evidence>
<sequence length="210" mass="23094">MFTGIVQAYVSVAAIIEKPGLITFSLIFPDELRVGLQTGASVAVDGVCFTTLKVEHNQVSFDAMQETLQRTTIGLLKTGQFVNVERSFKIGDEVGGHLLSGHVHGMAEITSIDTSIPNNQVVTFKIPHPLTKYIFTKGFVALNGVSLTLVEVDKQNATFRVYFIPETLKRTTFGYKQVGDWVNIEIDSQTQAIVETVERILAEKDLNSTA</sequence>
<comment type="pathway">
    <text evidence="3">Cofactor biosynthesis; riboflavin biosynthesis; riboflavin from 2-hydroxy-3-oxobutyl phosphate and 5-amino-6-(D-ribitylamino)uracil: step 2/2.</text>
</comment>
<reference evidence="11 12" key="1">
    <citation type="journal article" date="2014" name="ISME J.">
        <title>Ecophysiology of Thioploca ingrica as revealed by the complete genome sequence supplemented with proteomic evidence.</title>
        <authorList>
            <person name="Kojima H."/>
            <person name="Ogura Y."/>
            <person name="Yamamoto N."/>
            <person name="Togashi T."/>
            <person name="Mori H."/>
            <person name="Watanabe T."/>
            <person name="Nemoto F."/>
            <person name="Kurokawa K."/>
            <person name="Hayashi T."/>
            <person name="Fukui M."/>
        </authorList>
    </citation>
    <scope>NUCLEOTIDE SEQUENCE [LARGE SCALE GENOMIC DNA]</scope>
</reference>
<keyword evidence="8" id="KW-0677">Repeat</keyword>
<dbReference type="OrthoDB" id="9788537at2"/>
<dbReference type="GO" id="GO:0004746">
    <property type="term" value="F:riboflavin synthase activity"/>
    <property type="evidence" value="ECO:0007669"/>
    <property type="project" value="UniProtKB-UniRule"/>
</dbReference>
<evidence type="ECO:0000313" key="11">
    <source>
        <dbReference type="EMBL" id="BAP57232.1"/>
    </source>
</evidence>
<evidence type="ECO:0000256" key="4">
    <source>
        <dbReference type="ARBA" id="ARBA00012827"/>
    </source>
</evidence>
<dbReference type="InterPro" id="IPR017938">
    <property type="entry name" value="Riboflavin_synthase-like_b-brl"/>
</dbReference>
<dbReference type="AlphaFoldDB" id="A0A090AMK4"/>
<organism evidence="11 12">
    <name type="scientific">Thioploca ingrica</name>
    <dbReference type="NCBI Taxonomy" id="40754"/>
    <lineage>
        <taxon>Bacteria</taxon>
        <taxon>Pseudomonadati</taxon>
        <taxon>Pseudomonadota</taxon>
        <taxon>Gammaproteobacteria</taxon>
        <taxon>Thiotrichales</taxon>
        <taxon>Thiotrichaceae</taxon>
        <taxon>Thioploca</taxon>
    </lineage>
</organism>
<gene>
    <name evidence="11" type="ORF">THII_2935</name>
</gene>
<comment type="catalytic activity">
    <reaction evidence="1">
        <text>2 6,7-dimethyl-8-(1-D-ribityl)lumazine + H(+) = 5-amino-6-(D-ribitylamino)uracil + riboflavin</text>
        <dbReference type="Rhea" id="RHEA:20772"/>
        <dbReference type="ChEBI" id="CHEBI:15378"/>
        <dbReference type="ChEBI" id="CHEBI:15934"/>
        <dbReference type="ChEBI" id="CHEBI:57986"/>
        <dbReference type="ChEBI" id="CHEBI:58201"/>
        <dbReference type="EC" id="2.5.1.9"/>
    </reaction>
</comment>
<dbReference type="PANTHER" id="PTHR21098:SF0">
    <property type="entry name" value="RIBOFLAVIN SYNTHASE"/>
    <property type="match status" value="1"/>
</dbReference>
<evidence type="ECO:0000256" key="6">
    <source>
        <dbReference type="ARBA" id="ARBA00022619"/>
    </source>
</evidence>
<evidence type="ECO:0000256" key="7">
    <source>
        <dbReference type="ARBA" id="ARBA00022679"/>
    </source>
</evidence>
<evidence type="ECO:0000256" key="9">
    <source>
        <dbReference type="NCBIfam" id="TIGR00187"/>
    </source>
</evidence>
<dbReference type="InterPro" id="IPR026017">
    <property type="entry name" value="Lumazine-bd_dom"/>
</dbReference>
<dbReference type="CDD" id="cd00402">
    <property type="entry name" value="Riboflavin_synthase_like"/>
    <property type="match status" value="1"/>
</dbReference>
<keyword evidence="12" id="KW-1185">Reference proteome</keyword>
<dbReference type="STRING" id="40754.THII_2935"/>
<dbReference type="KEGG" id="tig:THII_2935"/>
<dbReference type="InterPro" id="IPR001783">
    <property type="entry name" value="Lumazine-bd"/>
</dbReference>
<dbReference type="PANTHER" id="PTHR21098">
    <property type="entry name" value="RIBOFLAVIN SYNTHASE ALPHA CHAIN"/>
    <property type="match status" value="1"/>
</dbReference>
<evidence type="ECO:0000256" key="2">
    <source>
        <dbReference type="ARBA" id="ARBA00002803"/>
    </source>
</evidence>
<accession>A0A090AMK4</accession>
<comment type="function">
    <text evidence="2">Catalyzes the dismutation of two molecules of 6,7-dimethyl-8-ribityllumazine, resulting in the formation of riboflavin and 5-amino-6-(D-ribitylamino)uracil.</text>
</comment>
<dbReference type="GO" id="GO:0009231">
    <property type="term" value="P:riboflavin biosynthetic process"/>
    <property type="evidence" value="ECO:0007669"/>
    <property type="project" value="UniProtKB-KW"/>
</dbReference>
<dbReference type="EC" id="2.5.1.9" evidence="4 9"/>
<evidence type="ECO:0000256" key="5">
    <source>
        <dbReference type="ARBA" id="ARBA00013950"/>
    </source>
</evidence>
<dbReference type="Gene3D" id="2.40.30.20">
    <property type="match status" value="2"/>
</dbReference>